<protein>
    <submittedName>
        <fullName evidence="1">Uncharacterized protein</fullName>
    </submittedName>
</protein>
<proteinExistence type="predicted"/>
<reference evidence="1 2" key="1">
    <citation type="submission" date="2020-08" db="EMBL/GenBank/DDBJ databases">
        <title>Sequencing the genomes of 1000 actinobacteria strains.</title>
        <authorList>
            <person name="Klenk H.-P."/>
        </authorList>
    </citation>
    <scope>NUCLEOTIDE SEQUENCE [LARGE SCALE GENOMIC DNA]</scope>
    <source>
        <strain evidence="1 2">DSM 43150</strain>
    </source>
</reference>
<gene>
    <name evidence="1" type="ORF">BJ964_006299</name>
</gene>
<dbReference type="AlphaFoldDB" id="A0A7W7HKB7"/>
<evidence type="ECO:0000313" key="2">
    <source>
        <dbReference type="Proteomes" id="UP000590511"/>
    </source>
</evidence>
<sequence length="55" mass="5981">MRRTIDLVTSSFAGRFTHVEPRRASAGFVTGLPADLPKGPHQPEEFVCQLPKSSG</sequence>
<accession>A0A7W7HKB7</accession>
<organism evidence="1 2">
    <name type="scientific">Actinoplanes lobatus</name>
    <dbReference type="NCBI Taxonomy" id="113568"/>
    <lineage>
        <taxon>Bacteria</taxon>
        <taxon>Bacillati</taxon>
        <taxon>Actinomycetota</taxon>
        <taxon>Actinomycetes</taxon>
        <taxon>Micromonosporales</taxon>
        <taxon>Micromonosporaceae</taxon>
        <taxon>Actinoplanes</taxon>
    </lineage>
</organism>
<dbReference type="Proteomes" id="UP000590511">
    <property type="component" value="Unassembled WGS sequence"/>
</dbReference>
<dbReference type="RefSeq" id="WP_188124055.1">
    <property type="nucleotide sequence ID" value="NZ_BOMP01000118.1"/>
</dbReference>
<comment type="caution">
    <text evidence="1">The sequence shown here is derived from an EMBL/GenBank/DDBJ whole genome shotgun (WGS) entry which is preliminary data.</text>
</comment>
<dbReference type="EMBL" id="JACHNC010000001">
    <property type="protein sequence ID" value="MBB4752138.1"/>
    <property type="molecule type" value="Genomic_DNA"/>
</dbReference>
<name>A0A7W7HKB7_9ACTN</name>
<evidence type="ECO:0000313" key="1">
    <source>
        <dbReference type="EMBL" id="MBB4752138.1"/>
    </source>
</evidence>